<evidence type="ECO:0000313" key="2">
    <source>
        <dbReference type="Proteomes" id="UP000468388"/>
    </source>
</evidence>
<dbReference type="OrthoDB" id="9813438at2"/>
<accession>A0A6N8JAY3</accession>
<keyword evidence="2" id="KW-1185">Reference proteome</keyword>
<dbReference type="Proteomes" id="UP000468388">
    <property type="component" value="Unassembled WGS sequence"/>
</dbReference>
<dbReference type="SUPFAM" id="SSF55874">
    <property type="entry name" value="ATPase domain of HSP90 chaperone/DNA topoisomerase II/histidine kinase"/>
    <property type="match status" value="1"/>
</dbReference>
<dbReference type="Gene3D" id="3.30.565.10">
    <property type="entry name" value="Histidine kinase-like ATPase, C-terminal domain"/>
    <property type="match status" value="1"/>
</dbReference>
<dbReference type="GO" id="GO:0005524">
    <property type="term" value="F:ATP binding"/>
    <property type="evidence" value="ECO:0007669"/>
    <property type="project" value="UniProtKB-KW"/>
</dbReference>
<keyword evidence="1" id="KW-0067">ATP-binding</keyword>
<dbReference type="InterPro" id="IPR036890">
    <property type="entry name" value="HATPase_C_sf"/>
</dbReference>
<keyword evidence="1" id="KW-0547">Nucleotide-binding</keyword>
<evidence type="ECO:0000313" key="1">
    <source>
        <dbReference type="EMBL" id="MVT41476.1"/>
    </source>
</evidence>
<reference evidence="1 2" key="1">
    <citation type="submission" date="2019-12" db="EMBL/GenBank/DDBJ databases">
        <title>The draft genomic sequence of strain Chitinophaga oryziterrae JCM 16595.</title>
        <authorList>
            <person name="Zhang X."/>
        </authorList>
    </citation>
    <scope>NUCLEOTIDE SEQUENCE [LARGE SCALE GENOMIC DNA]</scope>
    <source>
        <strain evidence="1 2">JCM 16595</strain>
    </source>
</reference>
<dbReference type="AlphaFoldDB" id="A0A6N8JAY3"/>
<dbReference type="Pfam" id="PF13589">
    <property type="entry name" value="HATPase_c_3"/>
    <property type="match status" value="1"/>
</dbReference>
<comment type="caution">
    <text evidence="1">The sequence shown here is derived from an EMBL/GenBank/DDBJ whole genome shotgun (WGS) entry which is preliminary data.</text>
</comment>
<dbReference type="RefSeq" id="WP_157300103.1">
    <property type="nucleotide sequence ID" value="NZ_BAAAZB010000025.1"/>
</dbReference>
<gene>
    <name evidence="1" type="ORF">GO495_12845</name>
</gene>
<proteinExistence type="predicted"/>
<sequence>MHTESCTPNPEFLIKSIAEQGYTLETSIADLIDNSITATAELVEVLIDTQKTPLALFIADDGIGMSYEELKKNMQFPSGSPEDSRETNDLGRFGLGLKTASFAQTRCFTVISKKRGETKFNARTWDVNHLKKGHWEVLINSEEEIDFFLNTYYNLSKVFLKPFSNYQPNTIIVWHGLYKFENGTGENPGSEVLQKELTRTVKEHLQLTFHRFMERDKPLQIRLNNEHLIPFNPFPVSARQISTKQKVLFGNRLKLEGYVLPNSSISESKGISGWTLTDKSLMDMEGMYIYRSDRIIVFGGWNGVIRKSPLLQLARLKVEIGNGIDHLFHLNVAKSSITIPFSERRGFIRYVSELKAEAEKEFFNYEVRRSAVKSQVKMIFKKIPTSHGMAMVIDKDFTLLKSLTDTLTEQQNKQLKIILRMITTTVNKIKKVHTDENYVSLVEKEGIQEVDIKEAIMQLLADRISKENILNDILPAMGIDINTLSASILSLLQ</sequence>
<organism evidence="1 2">
    <name type="scientific">Chitinophaga oryziterrae</name>
    <dbReference type="NCBI Taxonomy" id="1031224"/>
    <lineage>
        <taxon>Bacteria</taxon>
        <taxon>Pseudomonadati</taxon>
        <taxon>Bacteroidota</taxon>
        <taxon>Chitinophagia</taxon>
        <taxon>Chitinophagales</taxon>
        <taxon>Chitinophagaceae</taxon>
        <taxon>Chitinophaga</taxon>
    </lineage>
</organism>
<dbReference type="EMBL" id="WRXO01000003">
    <property type="protein sequence ID" value="MVT41476.1"/>
    <property type="molecule type" value="Genomic_DNA"/>
</dbReference>
<name>A0A6N8JAY3_9BACT</name>
<protein>
    <submittedName>
        <fullName evidence="1">ATP-binding protein</fullName>
    </submittedName>
</protein>